<evidence type="ECO:0000313" key="2">
    <source>
        <dbReference type="EMBL" id="EGC49007.1"/>
    </source>
</evidence>
<evidence type="ECO:0000256" key="1">
    <source>
        <dbReference type="SAM" id="MobiDB-lite"/>
    </source>
</evidence>
<dbReference type="Proteomes" id="UP000008142">
    <property type="component" value="Unassembled WGS sequence"/>
</dbReference>
<dbReference type="HOGENOM" id="CLU_158744_0_0_1"/>
<organism evidence="3">
    <name type="scientific">Ajellomyces capsulatus (strain H88)</name>
    <name type="common">Darling's disease fungus</name>
    <name type="synonym">Histoplasma capsulatum</name>
    <dbReference type="NCBI Taxonomy" id="544711"/>
    <lineage>
        <taxon>Eukaryota</taxon>
        <taxon>Fungi</taxon>
        <taxon>Dikarya</taxon>
        <taxon>Ascomycota</taxon>
        <taxon>Pezizomycotina</taxon>
        <taxon>Eurotiomycetes</taxon>
        <taxon>Eurotiomycetidae</taxon>
        <taxon>Onygenales</taxon>
        <taxon>Ajellomycetaceae</taxon>
        <taxon>Histoplasma</taxon>
    </lineage>
</organism>
<dbReference type="OMA" id="EDQESMQ"/>
<protein>
    <submittedName>
        <fullName evidence="2">Predicted protein</fullName>
    </submittedName>
</protein>
<name>F0USY0_AJEC8</name>
<reference evidence="3" key="1">
    <citation type="submission" date="2008-07" db="EMBL/GenBank/DDBJ databases">
        <title>Annotation of Ajellomyces capsulatus strain H88.</title>
        <authorList>
            <person name="Champion M."/>
            <person name="Cuomo C."/>
            <person name="Ma L.-J."/>
            <person name="Henn M.R."/>
            <person name="Sil A."/>
            <person name="Goldman B."/>
            <person name="Young S.K."/>
            <person name="Kodira C.D."/>
            <person name="Zeng Q."/>
            <person name="Koehrsen M."/>
            <person name="Alvarado L."/>
            <person name="Berlin A."/>
            <person name="Borenstein D."/>
            <person name="Chen Z."/>
            <person name="Engels R."/>
            <person name="Freedman E."/>
            <person name="Gellesch M."/>
            <person name="Goldberg J."/>
            <person name="Griggs A."/>
            <person name="Gujja S."/>
            <person name="Heiman D."/>
            <person name="Hepburn T."/>
            <person name="Howarth C."/>
            <person name="Jen D."/>
            <person name="Larson L."/>
            <person name="Lewis B."/>
            <person name="Mehta T."/>
            <person name="Park D."/>
            <person name="Pearson M."/>
            <person name="Roberts A."/>
            <person name="Saif S."/>
            <person name="Shea T."/>
            <person name="Shenoy N."/>
            <person name="Sisk P."/>
            <person name="Stolte C."/>
            <person name="Sykes S."/>
            <person name="Walk T."/>
            <person name="White J."/>
            <person name="Yandava C."/>
            <person name="Klein B."/>
            <person name="McEwen J.G."/>
            <person name="Puccia R."/>
            <person name="Goldman G.H."/>
            <person name="Felipe M.S."/>
            <person name="Nino-Vega G."/>
            <person name="San-Blas G."/>
            <person name="Taylor J."/>
            <person name="Mendoza L."/>
            <person name="Galagan J."/>
            <person name="Nusbaum C."/>
            <person name="Birren B."/>
        </authorList>
    </citation>
    <scope>NUCLEOTIDE SEQUENCE [LARGE SCALE GENOMIC DNA]</scope>
    <source>
        <strain evidence="3">H88</strain>
    </source>
</reference>
<gene>
    <name evidence="2" type="ORF">HCEG_08222</name>
</gene>
<sequence>MAPTDKTARGSTCGYHRSEFRQVFSEFNLKFSIPPQNASVSRAPNDAQRTGTAQDGKGQRVMQAGLSQHCPMRGVPWTSSCAANRSLLEKLSRLNRRNERTVPEDQESMQLMEIIPLRRRDFKLYPIIDSY</sequence>
<feature type="compositionally biased region" description="Polar residues" evidence="1">
    <location>
        <begin position="35"/>
        <end position="53"/>
    </location>
</feature>
<evidence type="ECO:0000313" key="3">
    <source>
        <dbReference type="Proteomes" id="UP000008142"/>
    </source>
</evidence>
<dbReference type="EMBL" id="DS990642">
    <property type="protein sequence ID" value="EGC49007.1"/>
    <property type="molecule type" value="Genomic_DNA"/>
</dbReference>
<dbReference type="AlphaFoldDB" id="F0USY0"/>
<feature type="region of interest" description="Disordered" evidence="1">
    <location>
        <begin position="35"/>
        <end position="59"/>
    </location>
</feature>
<proteinExistence type="predicted"/>
<accession>F0USY0</accession>